<proteinExistence type="predicted"/>
<dbReference type="Proteomes" id="UP000038040">
    <property type="component" value="Unplaced"/>
</dbReference>
<dbReference type="WBParaSite" id="DME_0000775001-mRNA-1">
    <property type="protein sequence ID" value="DME_0000775001-mRNA-1"/>
    <property type="gene ID" value="DME_0000775001"/>
</dbReference>
<protein>
    <submittedName>
        <fullName evidence="5">BUB1 N-terminal domain-containing protein</fullName>
    </submittedName>
</protein>
<dbReference type="OrthoDB" id="5858241at2759"/>
<feature type="compositionally biased region" description="Polar residues" evidence="1">
    <location>
        <begin position="1"/>
        <end position="10"/>
    </location>
</feature>
<evidence type="ECO:0000256" key="1">
    <source>
        <dbReference type="SAM" id="MobiDB-lite"/>
    </source>
</evidence>
<organism evidence="3 5">
    <name type="scientific">Dracunculus medinensis</name>
    <name type="common">Guinea worm</name>
    <dbReference type="NCBI Taxonomy" id="318479"/>
    <lineage>
        <taxon>Eukaryota</taxon>
        <taxon>Metazoa</taxon>
        <taxon>Ecdysozoa</taxon>
        <taxon>Nematoda</taxon>
        <taxon>Chromadorea</taxon>
        <taxon>Rhabditida</taxon>
        <taxon>Spirurina</taxon>
        <taxon>Dracunculoidea</taxon>
        <taxon>Dracunculidae</taxon>
        <taxon>Dracunculus</taxon>
    </lineage>
</organism>
<keyword evidence="4" id="KW-1185">Reference proteome</keyword>
<sequence>MEENTVTINMNHEIEQSEEEDFRHPSDPIPSTSLSYPHFLPLNLFSLSQNGSHSWYVIFEEYLQMQLDTIRHQYVYEQAGNYRQLSNSIIWDQWICCLAKNLTYEQWESYWVNYLALYGTSNLPEHIISTFNYALEQYQNLTKWLDERQQYYG</sequence>
<dbReference type="STRING" id="318479.A0A0N4UJC3"/>
<reference evidence="2 4" key="2">
    <citation type="submission" date="2018-11" db="EMBL/GenBank/DDBJ databases">
        <authorList>
            <consortium name="Pathogen Informatics"/>
        </authorList>
    </citation>
    <scope>NUCLEOTIDE SEQUENCE [LARGE SCALE GENOMIC DNA]</scope>
</reference>
<name>A0A0N4UJC3_DRAME</name>
<evidence type="ECO:0000313" key="5">
    <source>
        <dbReference type="WBParaSite" id="DME_0000775001-mRNA-1"/>
    </source>
</evidence>
<dbReference type="Proteomes" id="UP000274756">
    <property type="component" value="Unassembled WGS sequence"/>
</dbReference>
<evidence type="ECO:0000313" key="3">
    <source>
        <dbReference type="Proteomes" id="UP000038040"/>
    </source>
</evidence>
<evidence type="ECO:0000313" key="2">
    <source>
        <dbReference type="EMBL" id="VDN60187.1"/>
    </source>
</evidence>
<reference evidence="5" key="1">
    <citation type="submission" date="2017-02" db="UniProtKB">
        <authorList>
            <consortium name="WormBaseParasite"/>
        </authorList>
    </citation>
    <scope>IDENTIFICATION</scope>
</reference>
<dbReference type="AlphaFoldDB" id="A0A0N4UJC3"/>
<dbReference type="EMBL" id="UYYG01001204">
    <property type="protein sequence ID" value="VDN60187.1"/>
    <property type="molecule type" value="Genomic_DNA"/>
</dbReference>
<gene>
    <name evidence="2" type="ORF">DME_LOCUS10160</name>
</gene>
<accession>A0A0N4UJC3</accession>
<feature type="region of interest" description="Disordered" evidence="1">
    <location>
        <begin position="1"/>
        <end position="27"/>
    </location>
</feature>
<evidence type="ECO:0000313" key="4">
    <source>
        <dbReference type="Proteomes" id="UP000274756"/>
    </source>
</evidence>